<dbReference type="Proteomes" id="UP000429607">
    <property type="component" value="Unassembled WGS sequence"/>
</dbReference>
<dbReference type="Proteomes" id="UP000434957">
    <property type="component" value="Unassembled WGS sequence"/>
</dbReference>
<dbReference type="Proteomes" id="UP000435112">
    <property type="component" value="Unassembled WGS sequence"/>
</dbReference>
<dbReference type="EMBL" id="QXFU01000569">
    <property type="protein sequence ID" value="KAE9029238.1"/>
    <property type="molecule type" value="Genomic_DNA"/>
</dbReference>
<evidence type="ECO:0000313" key="1">
    <source>
        <dbReference type="EMBL" id="KAE9029238.1"/>
    </source>
</evidence>
<keyword evidence="5" id="KW-1185">Reference proteome</keyword>
<gene>
    <name evidence="2" type="ORF">PR001_g10118</name>
    <name evidence="1" type="ORF">PR002_g10192</name>
    <name evidence="3" type="ORF">PR003_g10593</name>
</gene>
<protein>
    <recommendedName>
        <fullName evidence="7">SET domain-containing protein</fullName>
    </recommendedName>
</protein>
<proteinExistence type="predicted"/>
<name>A0A6A3MH35_9STRA</name>
<reference evidence="4 6" key="1">
    <citation type="submission" date="2018-09" db="EMBL/GenBank/DDBJ databases">
        <title>Genomic investigation of the strawberry pathogen Phytophthora fragariae indicates pathogenicity is determined by transcriptional variation in three key races.</title>
        <authorList>
            <person name="Adams T.M."/>
            <person name="Armitage A.D."/>
            <person name="Sobczyk M.K."/>
            <person name="Bates H.J."/>
            <person name="Dunwell J.M."/>
            <person name="Nellist C.F."/>
            <person name="Harrison R.J."/>
        </authorList>
    </citation>
    <scope>NUCLEOTIDE SEQUENCE [LARGE SCALE GENOMIC DNA]</scope>
    <source>
        <strain evidence="2 4">SCRP249</strain>
        <strain evidence="1 6">SCRP324</strain>
        <strain evidence="3 5">SCRP333</strain>
    </source>
</reference>
<organism evidence="1 6">
    <name type="scientific">Phytophthora rubi</name>
    <dbReference type="NCBI Taxonomy" id="129364"/>
    <lineage>
        <taxon>Eukaryota</taxon>
        <taxon>Sar</taxon>
        <taxon>Stramenopiles</taxon>
        <taxon>Oomycota</taxon>
        <taxon>Peronosporomycetes</taxon>
        <taxon>Peronosporales</taxon>
        <taxon>Peronosporaceae</taxon>
        <taxon>Phytophthora</taxon>
    </lineage>
</organism>
<dbReference type="AlphaFoldDB" id="A0A6A3MH35"/>
<sequence length="104" mass="11943">MVFPVVRHFGSCNCWNPRRADSCRNTLMHVFFRPNYCPYSGKWDNGLEDSTKGFLGRNQRTRELGIVADEFIDAGEVFGQYVGEIEHVSSSPAKRPRNKGYRLV</sequence>
<evidence type="ECO:0008006" key="7">
    <source>
        <dbReference type="Google" id="ProtNLM"/>
    </source>
</evidence>
<evidence type="ECO:0000313" key="4">
    <source>
        <dbReference type="Proteomes" id="UP000429607"/>
    </source>
</evidence>
<evidence type="ECO:0000313" key="3">
    <source>
        <dbReference type="EMBL" id="KAE9340242.1"/>
    </source>
</evidence>
<evidence type="ECO:0000313" key="5">
    <source>
        <dbReference type="Proteomes" id="UP000434957"/>
    </source>
</evidence>
<dbReference type="EMBL" id="QXFV01000584">
    <property type="protein sequence ID" value="KAE9033521.1"/>
    <property type="molecule type" value="Genomic_DNA"/>
</dbReference>
<dbReference type="OrthoDB" id="10451184at2759"/>
<accession>A0A6A3MH35</accession>
<evidence type="ECO:0000313" key="6">
    <source>
        <dbReference type="Proteomes" id="UP000435112"/>
    </source>
</evidence>
<evidence type="ECO:0000313" key="2">
    <source>
        <dbReference type="EMBL" id="KAE9033521.1"/>
    </source>
</evidence>
<comment type="caution">
    <text evidence="1">The sequence shown here is derived from an EMBL/GenBank/DDBJ whole genome shotgun (WGS) entry which is preliminary data.</text>
</comment>
<dbReference type="EMBL" id="QXFT01000584">
    <property type="protein sequence ID" value="KAE9340242.1"/>
    <property type="molecule type" value="Genomic_DNA"/>
</dbReference>